<reference evidence="3" key="1">
    <citation type="submission" date="2019-03" db="EMBL/GenBank/DDBJ databases">
        <title>Lake Tanganyika Metagenome-Assembled Genomes (MAGs).</title>
        <authorList>
            <person name="Tran P."/>
        </authorList>
    </citation>
    <scope>NUCLEOTIDE SEQUENCE</scope>
    <source>
        <strain evidence="3">M_DeepCast_400m_m2_100</strain>
    </source>
</reference>
<feature type="region of interest" description="Disordered" evidence="1">
    <location>
        <begin position="32"/>
        <end position="70"/>
    </location>
</feature>
<accession>A0A937X7N2</accession>
<dbReference type="PROSITE" id="PS51257">
    <property type="entry name" value="PROKAR_LIPOPROTEIN"/>
    <property type="match status" value="1"/>
</dbReference>
<evidence type="ECO:0008006" key="5">
    <source>
        <dbReference type="Google" id="ProtNLM"/>
    </source>
</evidence>
<feature type="chain" id="PRO_5037505070" description="Bacterial surface antigen (D15) domain-containing protein" evidence="2">
    <location>
        <begin position="32"/>
        <end position="597"/>
    </location>
</feature>
<proteinExistence type="predicted"/>
<name>A0A937X7N2_UNCEI</name>
<keyword evidence="2" id="KW-0732">Signal</keyword>
<dbReference type="Gene3D" id="3.10.20.310">
    <property type="entry name" value="membrane protein fhac"/>
    <property type="match status" value="1"/>
</dbReference>
<evidence type="ECO:0000256" key="1">
    <source>
        <dbReference type="SAM" id="MobiDB-lite"/>
    </source>
</evidence>
<evidence type="ECO:0000313" key="4">
    <source>
        <dbReference type="Proteomes" id="UP000748308"/>
    </source>
</evidence>
<feature type="signal peptide" evidence="2">
    <location>
        <begin position="1"/>
        <end position="31"/>
    </location>
</feature>
<sequence length="597" mass="65214">MPAAASRAPRGSGMLLLSLCLLLGCPSPARAVSSTPLDRGGDPATPLAERPEVVAPAERDARPPDGPGALPADSLIAWPPDWVCGHLRHVTVETASIFRRGEQEGEYFHARLANALHFKTRPEVVRRGLYLRRGQRVCRDDLEAALRRLRNYGFLHGDVRIGIAADADSIDLVVRTRDVWSTRPAVKFGKQGSLWTWAARLEETNLLGLGKQFMVEVGHDERESFWGWAYGDPQWFGRDLALGLSMARGAELRSEGLLVRRPFARPTTPWGMRLDAWRYEGKRIDRRGGVNGPEWTTKAWLALARAGPRVAGGARRALRILPTFYWASETYQPPDSTSPATAGGPCARRIAGEPLRDRERRAVGLTLDWVREAYVRRRGVDLLDAWEDINLGTQAQALLAYSLRRWGAERDAGYLQLDLEQGLDPGRRGLARLLVRGYGEVGAGGIGDALLVLLLRGYAALSNRQTLALRLEADLSRGLAPQDLPTLGAEHGLRGFDAYRFWGEHACGASLENRVRLVEDVLGVLSLGGVVFLEAGTTWSRGCASEAKGRACAGVGLRVQGSRTSGRFVTRLDLGHPLAGAEEGDGWVASVALGQAF</sequence>
<protein>
    <recommendedName>
        <fullName evidence="5">Bacterial surface antigen (D15) domain-containing protein</fullName>
    </recommendedName>
</protein>
<dbReference type="EMBL" id="VGIY01000117">
    <property type="protein sequence ID" value="MBM3317393.1"/>
    <property type="molecule type" value="Genomic_DNA"/>
</dbReference>
<feature type="compositionally biased region" description="Basic and acidic residues" evidence="1">
    <location>
        <begin position="49"/>
        <end position="63"/>
    </location>
</feature>
<evidence type="ECO:0000313" key="3">
    <source>
        <dbReference type="EMBL" id="MBM3317393.1"/>
    </source>
</evidence>
<dbReference type="AlphaFoldDB" id="A0A937X7N2"/>
<comment type="caution">
    <text evidence="3">The sequence shown here is derived from an EMBL/GenBank/DDBJ whole genome shotgun (WGS) entry which is preliminary data.</text>
</comment>
<dbReference type="Gene3D" id="2.40.160.50">
    <property type="entry name" value="membrane protein fhac: a member of the omp85/tpsb transporter family"/>
    <property type="match status" value="1"/>
</dbReference>
<organism evidence="3 4">
    <name type="scientific">Eiseniibacteriota bacterium</name>
    <dbReference type="NCBI Taxonomy" id="2212470"/>
    <lineage>
        <taxon>Bacteria</taxon>
        <taxon>Candidatus Eiseniibacteriota</taxon>
    </lineage>
</organism>
<gene>
    <name evidence="3" type="ORF">FJY75_06030</name>
</gene>
<evidence type="ECO:0000256" key="2">
    <source>
        <dbReference type="SAM" id="SignalP"/>
    </source>
</evidence>
<dbReference type="Proteomes" id="UP000748308">
    <property type="component" value="Unassembled WGS sequence"/>
</dbReference>